<evidence type="ECO:0000313" key="1">
    <source>
        <dbReference type="EMBL" id="KAK4009439.1"/>
    </source>
</evidence>
<evidence type="ECO:0000313" key="2">
    <source>
        <dbReference type="Proteomes" id="UP001234178"/>
    </source>
</evidence>
<keyword evidence="2" id="KW-1185">Reference proteome</keyword>
<gene>
    <name evidence="1" type="ORF">OUZ56_018552</name>
</gene>
<reference evidence="1 2" key="1">
    <citation type="journal article" date="2023" name="Nucleic Acids Res.">
        <title>The hologenome of Daphnia magna reveals possible DNA methylation and microbiome-mediated evolution of the host genome.</title>
        <authorList>
            <person name="Chaturvedi A."/>
            <person name="Li X."/>
            <person name="Dhandapani V."/>
            <person name="Marshall H."/>
            <person name="Kissane S."/>
            <person name="Cuenca-Cambronero M."/>
            <person name="Asole G."/>
            <person name="Calvet F."/>
            <person name="Ruiz-Romero M."/>
            <person name="Marangio P."/>
            <person name="Guigo R."/>
            <person name="Rago D."/>
            <person name="Mirbahai L."/>
            <person name="Eastwood N."/>
            <person name="Colbourne J.K."/>
            <person name="Zhou J."/>
            <person name="Mallon E."/>
            <person name="Orsini L."/>
        </authorList>
    </citation>
    <scope>NUCLEOTIDE SEQUENCE [LARGE SCALE GENOMIC DNA]</scope>
    <source>
        <strain evidence="1">LRV0_1</strain>
    </source>
</reference>
<proteinExistence type="predicted"/>
<dbReference type="Proteomes" id="UP001234178">
    <property type="component" value="Unassembled WGS sequence"/>
</dbReference>
<comment type="caution">
    <text evidence="1">The sequence shown here is derived from an EMBL/GenBank/DDBJ whole genome shotgun (WGS) entry which is preliminary data.</text>
</comment>
<protein>
    <submittedName>
        <fullName evidence="1">Uncharacterized protein</fullName>
    </submittedName>
</protein>
<dbReference type="EMBL" id="JAOYFB010000003">
    <property type="protein sequence ID" value="KAK4009439.1"/>
    <property type="molecule type" value="Genomic_DNA"/>
</dbReference>
<name>A0ABQ9Z955_9CRUS</name>
<sequence>MAVESTVNGGKFSMMATIIRVNFDWPTMLNAVVRNDDDFNNAAACWCVVSVHHSVLRLGRVEVSLRPVLRTVRVGPAYQVPEEGI</sequence>
<organism evidence="1 2">
    <name type="scientific">Daphnia magna</name>
    <dbReference type="NCBI Taxonomy" id="35525"/>
    <lineage>
        <taxon>Eukaryota</taxon>
        <taxon>Metazoa</taxon>
        <taxon>Ecdysozoa</taxon>
        <taxon>Arthropoda</taxon>
        <taxon>Crustacea</taxon>
        <taxon>Branchiopoda</taxon>
        <taxon>Diplostraca</taxon>
        <taxon>Cladocera</taxon>
        <taxon>Anomopoda</taxon>
        <taxon>Daphniidae</taxon>
        <taxon>Daphnia</taxon>
    </lineage>
</organism>
<accession>A0ABQ9Z955</accession>